<feature type="transmembrane region" description="Helical" evidence="5">
    <location>
        <begin position="353"/>
        <end position="375"/>
    </location>
</feature>
<dbReference type="PANTHER" id="PTHR43027">
    <property type="entry name" value="DOXORUBICIN RESISTANCE ABC TRANSPORTER PERMEASE PROTEIN DRRC-RELATED"/>
    <property type="match status" value="1"/>
</dbReference>
<dbReference type="Pfam" id="PF12698">
    <property type="entry name" value="ABC2_membrane_3"/>
    <property type="match status" value="1"/>
</dbReference>
<evidence type="ECO:0000256" key="2">
    <source>
        <dbReference type="ARBA" id="ARBA00022692"/>
    </source>
</evidence>
<dbReference type="AlphaFoldDB" id="A0AA44BEM1"/>
<gene>
    <name evidence="7" type="ORF">ISALK_04075</name>
</gene>
<keyword evidence="3 5" id="KW-1133">Transmembrane helix</keyword>
<dbReference type="Proteomes" id="UP000449710">
    <property type="component" value="Unassembled WGS sequence"/>
</dbReference>
<dbReference type="PANTHER" id="PTHR43027:SF2">
    <property type="entry name" value="TRANSPORT PERMEASE PROTEIN"/>
    <property type="match status" value="1"/>
</dbReference>
<evidence type="ECO:0000313" key="8">
    <source>
        <dbReference type="Proteomes" id="UP000449710"/>
    </source>
</evidence>
<dbReference type="InterPro" id="IPR052902">
    <property type="entry name" value="ABC-2_transporter"/>
</dbReference>
<feature type="transmembrane region" description="Helical" evidence="5">
    <location>
        <begin position="192"/>
        <end position="215"/>
    </location>
</feature>
<dbReference type="GO" id="GO:0016020">
    <property type="term" value="C:membrane"/>
    <property type="evidence" value="ECO:0007669"/>
    <property type="project" value="UniProtKB-SubCell"/>
</dbReference>
<evidence type="ECO:0000256" key="4">
    <source>
        <dbReference type="ARBA" id="ARBA00023136"/>
    </source>
</evidence>
<feature type="transmembrane region" description="Helical" evidence="5">
    <location>
        <begin position="21"/>
        <end position="43"/>
    </location>
</feature>
<protein>
    <submittedName>
        <fullName evidence="7">ABC transporter permease</fullName>
    </submittedName>
</protein>
<feature type="transmembrane region" description="Helical" evidence="5">
    <location>
        <begin position="273"/>
        <end position="295"/>
    </location>
</feature>
<dbReference type="InterPro" id="IPR013525">
    <property type="entry name" value="ABC2_TM"/>
</dbReference>
<dbReference type="GO" id="GO:0140359">
    <property type="term" value="F:ABC-type transporter activity"/>
    <property type="evidence" value="ECO:0007669"/>
    <property type="project" value="InterPro"/>
</dbReference>
<keyword evidence="2 5" id="KW-0812">Transmembrane</keyword>
<dbReference type="RefSeq" id="WP_160719322.1">
    <property type="nucleotide sequence ID" value="NZ_SUMG01000003.1"/>
</dbReference>
<evidence type="ECO:0000313" key="7">
    <source>
        <dbReference type="EMBL" id="NBG87671.1"/>
    </source>
</evidence>
<comment type="caution">
    <text evidence="7">The sequence shown here is derived from an EMBL/GenBank/DDBJ whole genome shotgun (WGS) entry which is preliminary data.</text>
</comment>
<reference evidence="7 8" key="1">
    <citation type="submission" date="2019-04" db="EMBL/GenBank/DDBJ databases">
        <title>Isachenkonia alkalipeptolytica gen. nov. sp. nov. a new anaerobic, alkiliphilic organothrophic bacterium capable to reduce synthesized ferrihydrite isolated from a soda lake.</title>
        <authorList>
            <person name="Toshchakov S.V."/>
            <person name="Zavarzina D.G."/>
            <person name="Zhilina T.N."/>
            <person name="Kostrikina N.A."/>
            <person name="Kublanov I.V."/>
        </authorList>
    </citation>
    <scope>NUCLEOTIDE SEQUENCE [LARGE SCALE GENOMIC DNA]</scope>
    <source>
        <strain evidence="7 8">Z-1701</strain>
    </source>
</reference>
<evidence type="ECO:0000259" key="6">
    <source>
        <dbReference type="PROSITE" id="PS51012"/>
    </source>
</evidence>
<keyword evidence="4 5" id="KW-0472">Membrane</keyword>
<evidence type="ECO:0000256" key="5">
    <source>
        <dbReference type="SAM" id="Phobius"/>
    </source>
</evidence>
<name>A0AA44BEM1_9CLOT</name>
<sequence>MKLKSLTIAMLKDQFRDFETVFWTILFPTGMLVLFISIFGQVFGDGGVEARVNYGVHYQEPTYGITDGVVRGIFHEMETTDQGDFSFREVRDLKEGQDLIQEGAIDLVISFPEGFSRLNPVFEGEPPKETPVTSLTLYHSSRAESLLAKDIFHSVIDETNLQISAQGQEVPMEFQRVAVGAPETGDFSYENFIFPGMILLALMTISFFNLPLGLVDYKEQGVFKKINASPVKGKDYYLGILLSQLVVLILALGALYTAGLFFDISPRVYQPPFIAFLLYASVTVLSFGLLFTAFFKNTATLAPFSNILYFITMFLSGLYFEIQAIPIFLRWYSVINPVTHLVDGLRAIIVENPLPQTSVIIPGVWFLISLGVYTFNQKQVSRNE</sequence>
<evidence type="ECO:0000256" key="1">
    <source>
        <dbReference type="ARBA" id="ARBA00004141"/>
    </source>
</evidence>
<proteinExistence type="predicted"/>
<dbReference type="PROSITE" id="PS51012">
    <property type="entry name" value="ABC_TM2"/>
    <property type="match status" value="1"/>
</dbReference>
<dbReference type="InterPro" id="IPR047817">
    <property type="entry name" value="ABC2_TM_bact-type"/>
</dbReference>
<feature type="domain" description="ABC transmembrane type-2" evidence="6">
    <location>
        <begin position="159"/>
        <end position="380"/>
    </location>
</feature>
<comment type="subcellular location">
    <subcellularLocation>
        <location evidence="1">Membrane</location>
        <topology evidence="1">Multi-pass membrane protein</topology>
    </subcellularLocation>
</comment>
<accession>A0AA44BEM1</accession>
<organism evidence="7 8">
    <name type="scientific">Isachenkonia alkalipeptolytica</name>
    <dbReference type="NCBI Taxonomy" id="2565777"/>
    <lineage>
        <taxon>Bacteria</taxon>
        <taxon>Bacillati</taxon>
        <taxon>Bacillota</taxon>
        <taxon>Clostridia</taxon>
        <taxon>Eubacteriales</taxon>
        <taxon>Clostridiaceae</taxon>
        <taxon>Isachenkonia</taxon>
    </lineage>
</organism>
<keyword evidence="8" id="KW-1185">Reference proteome</keyword>
<dbReference type="EMBL" id="SUMG01000003">
    <property type="protein sequence ID" value="NBG87671.1"/>
    <property type="molecule type" value="Genomic_DNA"/>
</dbReference>
<evidence type="ECO:0000256" key="3">
    <source>
        <dbReference type="ARBA" id="ARBA00022989"/>
    </source>
</evidence>
<feature type="transmembrane region" description="Helical" evidence="5">
    <location>
        <begin position="236"/>
        <end position="261"/>
    </location>
</feature>
<feature type="transmembrane region" description="Helical" evidence="5">
    <location>
        <begin position="307"/>
        <end position="333"/>
    </location>
</feature>